<dbReference type="InterPro" id="IPR035992">
    <property type="entry name" value="Ricin_B-like_lectins"/>
</dbReference>
<comment type="caution">
    <text evidence="3">The sequence shown here is derived from an EMBL/GenBank/DDBJ whole genome shotgun (WGS) entry which is preliminary data.</text>
</comment>
<feature type="chain" id="PRO_5015182979" description="Ricin B lectin domain-containing protein" evidence="1">
    <location>
        <begin position="18"/>
        <end position="379"/>
    </location>
</feature>
<dbReference type="SUPFAM" id="SSF55486">
    <property type="entry name" value="Metalloproteases ('zincins'), catalytic domain"/>
    <property type="match status" value="1"/>
</dbReference>
<keyword evidence="1" id="KW-0732">Signal</keyword>
<evidence type="ECO:0000259" key="2">
    <source>
        <dbReference type="Pfam" id="PF14200"/>
    </source>
</evidence>
<sequence length="379" mass="41732">MDRRVTFLLALVAFVLSADPNDPDLSQKAVIWGDGLSPHLSIKSVTKSTPKFSLKKRDGWNAKCTGYDACDSNNANGGLQVDSVYELGYEDGVWLPVCLCKGYVMDAKELGDTLAYVPLAIRSSVNKITSKPTGNGAYTLGNSGVYLGRYGPEVFIHESGHSFDFANGLSDMTEWIKAVTADTCVPDPYARTNKVEDWAQTAVLWTYMYRSGADNATLNNSTFSCWSNSRKFASQILPYTQQKQFDPTSKNIISLKKTGKSIGVASDNTTLIVGTSPRRFQLVSNSYNHVLIVDSTTHNGVDAYGQTNPNDRPILFGERNASKNQQWTFVADGQGYFKIINRANGLALDGCNDRLVFQKDNGSDCQKWRVNGRVSPIVY</sequence>
<dbReference type="Proteomes" id="UP000241769">
    <property type="component" value="Unassembled WGS sequence"/>
</dbReference>
<dbReference type="Gene3D" id="2.80.10.50">
    <property type="match status" value="1"/>
</dbReference>
<dbReference type="PROSITE" id="PS50231">
    <property type="entry name" value="RICIN_B_LECTIN"/>
    <property type="match status" value="1"/>
</dbReference>
<dbReference type="InterPro" id="IPR000772">
    <property type="entry name" value="Ricin_B_lectin"/>
</dbReference>
<evidence type="ECO:0000313" key="4">
    <source>
        <dbReference type="Proteomes" id="UP000241769"/>
    </source>
</evidence>
<organism evidence="3 4">
    <name type="scientific">Planoprotostelium fungivorum</name>
    <dbReference type="NCBI Taxonomy" id="1890364"/>
    <lineage>
        <taxon>Eukaryota</taxon>
        <taxon>Amoebozoa</taxon>
        <taxon>Evosea</taxon>
        <taxon>Variosea</taxon>
        <taxon>Cavosteliida</taxon>
        <taxon>Cavosteliaceae</taxon>
        <taxon>Planoprotostelium</taxon>
    </lineage>
</organism>
<proteinExistence type="predicted"/>
<evidence type="ECO:0000256" key="1">
    <source>
        <dbReference type="SAM" id="SignalP"/>
    </source>
</evidence>
<protein>
    <recommendedName>
        <fullName evidence="2">Ricin B lectin domain-containing protein</fullName>
    </recommendedName>
</protein>
<keyword evidence="4" id="KW-1185">Reference proteome</keyword>
<dbReference type="OrthoDB" id="2142213at2759"/>
<dbReference type="EMBL" id="MDYQ01000207">
    <property type="protein sequence ID" value="PRP78777.1"/>
    <property type="molecule type" value="Genomic_DNA"/>
</dbReference>
<feature type="domain" description="Ricin B lectin" evidence="2">
    <location>
        <begin position="323"/>
        <end position="370"/>
    </location>
</feature>
<accession>A0A2P6N493</accession>
<dbReference type="Pfam" id="PF14200">
    <property type="entry name" value="RicinB_lectin_2"/>
    <property type="match status" value="1"/>
</dbReference>
<dbReference type="CDD" id="cd00161">
    <property type="entry name" value="beta-trefoil_Ricin-like"/>
    <property type="match status" value="1"/>
</dbReference>
<reference evidence="3 4" key="1">
    <citation type="journal article" date="2018" name="Genome Biol. Evol.">
        <title>Multiple Roots of Fruiting Body Formation in Amoebozoa.</title>
        <authorList>
            <person name="Hillmann F."/>
            <person name="Forbes G."/>
            <person name="Novohradska S."/>
            <person name="Ferling I."/>
            <person name="Riege K."/>
            <person name="Groth M."/>
            <person name="Westermann M."/>
            <person name="Marz M."/>
            <person name="Spaller T."/>
            <person name="Winckler T."/>
            <person name="Schaap P."/>
            <person name="Glockner G."/>
        </authorList>
    </citation>
    <scope>NUCLEOTIDE SEQUENCE [LARGE SCALE GENOMIC DNA]</scope>
    <source>
        <strain evidence="3 4">Jena</strain>
    </source>
</reference>
<gene>
    <name evidence="3" type="ORF">PROFUN_00950</name>
</gene>
<evidence type="ECO:0000313" key="3">
    <source>
        <dbReference type="EMBL" id="PRP78777.1"/>
    </source>
</evidence>
<name>A0A2P6N493_9EUKA</name>
<dbReference type="STRING" id="1890364.A0A2P6N493"/>
<dbReference type="AlphaFoldDB" id="A0A2P6N493"/>
<dbReference type="SUPFAM" id="SSF50370">
    <property type="entry name" value="Ricin B-like lectins"/>
    <property type="match status" value="1"/>
</dbReference>
<dbReference type="InParanoid" id="A0A2P6N493"/>
<feature type="signal peptide" evidence="1">
    <location>
        <begin position="1"/>
        <end position="17"/>
    </location>
</feature>